<keyword evidence="2" id="KW-0328">Glycosyltransferase</keyword>
<dbReference type="SUPFAM" id="SSF56784">
    <property type="entry name" value="HAD-like"/>
    <property type="match status" value="1"/>
</dbReference>
<dbReference type="GO" id="GO:0006564">
    <property type="term" value="P:L-serine biosynthetic process"/>
    <property type="evidence" value="ECO:0007669"/>
    <property type="project" value="TreeGrafter"/>
</dbReference>
<dbReference type="Pfam" id="PF14681">
    <property type="entry name" value="UPRTase"/>
    <property type="match status" value="1"/>
</dbReference>
<dbReference type="Pfam" id="PF12710">
    <property type="entry name" value="HAD"/>
    <property type="match status" value="1"/>
</dbReference>
<dbReference type="Gene3D" id="3.40.50.300">
    <property type="entry name" value="P-loop containing nucleotide triphosphate hydrolases"/>
    <property type="match status" value="1"/>
</dbReference>
<dbReference type="Gene3D" id="3.40.50.2020">
    <property type="match status" value="1"/>
</dbReference>
<evidence type="ECO:0000313" key="3">
    <source>
        <dbReference type="Proteomes" id="UP000188533"/>
    </source>
</evidence>
<dbReference type="Pfam" id="PF13207">
    <property type="entry name" value="AAA_17"/>
    <property type="match status" value="1"/>
</dbReference>
<reference evidence="2 3" key="1">
    <citation type="submission" date="2016-08" db="EMBL/GenBank/DDBJ databases">
        <authorList>
            <consortium name="Lentinula edodes genome sequencing consortium"/>
            <person name="Sakamoto Y."/>
            <person name="Nakade K."/>
            <person name="Sato S."/>
            <person name="Yoshida Y."/>
            <person name="Miyazaki K."/>
            <person name="Natsume S."/>
            <person name="Konno N."/>
        </authorList>
    </citation>
    <scope>NUCLEOTIDE SEQUENCE [LARGE SCALE GENOMIC DNA]</scope>
    <source>
        <strain evidence="2 3">NBRC 111202</strain>
    </source>
</reference>
<evidence type="ECO:0000259" key="1">
    <source>
        <dbReference type="Pfam" id="PF14681"/>
    </source>
</evidence>
<dbReference type="InterPro" id="IPR000836">
    <property type="entry name" value="PRTase_dom"/>
</dbReference>
<dbReference type="PANTHER" id="PTHR43344:SF20">
    <property type="entry name" value="URACIL PHOSPHORIBOSYLTRANSFERASE"/>
    <property type="match status" value="1"/>
</dbReference>
<keyword evidence="2" id="KW-0808">Transferase</keyword>
<reference evidence="2 3" key="2">
    <citation type="submission" date="2017-02" db="EMBL/GenBank/DDBJ databases">
        <title>A genome survey and senescence transcriptome analysis in Lentinula edodes.</title>
        <authorList>
            <person name="Sakamoto Y."/>
            <person name="Nakade K."/>
            <person name="Sato S."/>
            <person name="Yoshida Y."/>
            <person name="Miyazaki K."/>
            <person name="Natsume S."/>
            <person name="Konno N."/>
        </authorList>
    </citation>
    <scope>NUCLEOTIDE SEQUENCE [LARGE SCALE GENOMIC DNA]</scope>
    <source>
        <strain evidence="2 3">NBRC 111202</strain>
    </source>
</reference>
<dbReference type="CDD" id="cd06223">
    <property type="entry name" value="PRTases_typeI"/>
    <property type="match status" value="1"/>
</dbReference>
<dbReference type="SUPFAM" id="SSF53271">
    <property type="entry name" value="PRTase-like"/>
    <property type="match status" value="1"/>
</dbReference>
<dbReference type="Gene3D" id="3.40.50.1000">
    <property type="entry name" value="HAD superfamily/HAD-like"/>
    <property type="match status" value="1"/>
</dbReference>
<proteinExistence type="predicted"/>
<organism evidence="2 3">
    <name type="scientific">Lentinula edodes</name>
    <name type="common">Shiitake mushroom</name>
    <name type="synonym">Lentinus edodes</name>
    <dbReference type="NCBI Taxonomy" id="5353"/>
    <lineage>
        <taxon>Eukaryota</taxon>
        <taxon>Fungi</taxon>
        <taxon>Dikarya</taxon>
        <taxon>Basidiomycota</taxon>
        <taxon>Agaricomycotina</taxon>
        <taxon>Agaricomycetes</taxon>
        <taxon>Agaricomycetidae</taxon>
        <taxon>Agaricales</taxon>
        <taxon>Marasmiineae</taxon>
        <taxon>Omphalotaceae</taxon>
        <taxon>Lentinula</taxon>
    </lineage>
</organism>
<protein>
    <submittedName>
        <fullName evidence="2">Uracil phosphoribosyltransferase</fullName>
    </submittedName>
</protein>
<dbReference type="GO" id="GO:0000287">
    <property type="term" value="F:magnesium ion binding"/>
    <property type="evidence" value="ECO:0007669"/>
    <property type="project" value="TreeGrafter"/>
</dbReference>
<dbReference type="STRING" id="5353.A0A1Q3E6L9"/>
<keyword evidence="3" id="KW-1185">Reference proteome</keyword>
<dbReference type="InterPro" id="IPR029057">
    <property type="entry name" value="PRTase-like"/>
</dbReference>
<gene>
    <name evidence="2" type="ORF">LENED_004559</name>
</gene>
<accession>A0A1Q3E6L9</accession>
<comment type="caution">
    <text evidence="2">The sequence shown here is derived from an EMBL/GenBank/DDBJ whole genome shotgun (WGS) entry which is preliminary data.</text>
</comment>
<name>A0A1Q3E6L9_LENED</name>
<dbReference type="InterPro" id="IPR027417">
    <property type="entry name" value="P-loop_NTPase"/>
</dbReference>
<sequence>MSCHIDNIPTGRIPASVLKKPTVVGLYGVSGCGKSFLLKELKEELGEQEFDYHEGAAVISRLVPGGLSAFQKMEYREKTVWRERAIDQIQEDCTISGRVALVAGHFMFWDEHDKTPQLGWTEHDQTTFTHILYLHVPPDVIAQRRMNDSNRARSSISDEHLRKWQQAECDQLRLVCLEHKILFSIVPPSRHKIAKLLRNFQRNTEEYNLSCARDRLDEVVREVAGPGKLKTTLVMDGDRTLIAEDTGALFWRLFNKTVKDATENTGGGKDPLKELFSGPFGYSYAAFVQAALLYEEVDEKQFDDFCEEVASAVTVHPEFVSLLVQAAECKVGAVIITCGLGLIWEKILKKTGLSETVKVIGGGRIRDHLIITGEVKAALVARLRTAHGMYVCAFGDSVLDLPMLKGASQAIVVVGEERHRSHRMDDALLKAIDDEGLQACQVLLPKTASARLDVVKLPLVSITEGRFLDSLVSRLPCRIHILHATNKNPAKLLMSGMRDARVAGPALREVHRRVGWYLTTEFVSELIGLEEYPIPHVQGPQTQANGHRLRDENRILIVALMRGGEPMALGVSEALPLAPFLHAKYPEDVENRHVEDQKTVILVDSVVNSGKTVVEFVRHIRKLHATIRILVVAGVIQADSLAPGGALAQIPTTEIGFISLRLSDNKFTGKGTTDTGNRLFNTTYLQ</sequence>
<dbReference type="InterPro" id="IPR050582">
    <property type="entry name" value="HAD-like_SerB"/>
</dbReference>
<dbReference type="PANTHER" id="PTHR43344">
    <property type="entry name" value="PHOSPHOSERINE PHOSPHATASE"/>
    <property type="match status" value="1"/>
</dbReference>
<dbReference type="GO" id="GO:0016757">
    <property type="term" value="F:glycosyltransferase activity"/>
    <property type="evidence" value="ECO:0007669"/>
    <property type="project" value="UniProtKB-KW"/>
</dbReference>
<dbReference type="SUPFAM" id="SSF52540">
    <property type="entry name" value="P-loop containing nucleoside triphosphate hydrolases"/>
    <property type="match status" value="1"/>
</dbReference>
<dbReference type="Proteomes" id="UP000188533">
    <property type="component" value="Unassembled WGS sequence"/>
</dbReference>
<dbReference type="AlphaFoldDB" id="A0A1Q3E6L9"/>
<dbReference type="InterPro" id="IPR023214">
    <property type="entry name" value="HAD_sf"/>
</dbReference>
<dbReference type="InterPro" id="IPR036412">
    <property type="entry name" value="HAD-like_sf"/>
</dbReference>
<evidence type="ECO:0000313" key="2">
    <source>
        <dbReference type="EMBL" id="GAW02880.1"/>
    </source>
</evidence>
<dbReference type="EMBL" id="BDGU01000118">
    <property type="protein sequence ID" value="GAW02880.1"/>
    <property type="molecule type" value="Genomic_DNA"/>
</dbReference>
<dbReference type="GO" id="GO:0005737">
    <property type="term" value="C:cytoplasm"/>
    <property type="evidence" value="ECO:0007669"/>
    <property type="project" value="TreeGrafter"/>
</dbReference>
<dbReference type="GO" id="GO:0036424">
    <property type="term" value="F:L-phosphoserine phosphatase activity"/>
    <property type="evidence" value="ECO:0007669"/>
    <property type="project" value="TreeGrafter"/>
</dbReference>
<feature type="domain" description="Phosphoribosyltransferase" evidence="1">
    <location>
        <begin position="486"/>
        <end position="682"/>
    </location>
</feature>